<protein>
    <submittedName>
        <fullName evidence="2">Putative pyruvate dehydrogenase</fullName>
    </submittedName>
</protein>
<dbReference type="SMART" id="SM00332">
    <property type="entry name" value="PP2Cc"/>
    <property type="match status" value="1"/>
</dbReference>
<dbReference type="Pfam" id="PF00481">
    <property type="entry name" value="PP2C"/>
    <property type="match status" value="1"/>
</dbReference>
<dbReference type="PANTHER" id="PTHR13832:SF792">
    <property type="entry name" value="GM14286P"/>
    <property type="match status" value="1"/>
</dbReference>
<dbReference type="InterPro" id="IPR015655">
    <property type="entry name" value="PP2C"/>
</dbReference>
<dbReference type="GO" id="GO:0004741">
    <property type="term" value="F:[pyruvate dehydrogenase (acetyl-transferring)]-phosphatase activity"/>
    <property type="evidence" value="ECO:0007669"/>
    <property type="project" value="TreeGrafter"/>
</dbReference>
<sequence length="434" mass="48383">MQSLRSARIRWSSNISYDKPTWTFLSTFTTEAHSHQGCDIHCLCYFAHWNSLGFLKDEVTKMLLQGAYSFPVKKISGVNRYDGVQLASNSPCEDRFIHGQIPSPWNDGKSWMAWAIFDGHAGWQTADLLEKRLLPQVQQSRSQVKPATGQKVGSEDMIQRAVTKAFMDLDSSIMDAAQQITQSDLPLSETIPKMVPAYAGSCALLSLYDSVASKLHVACTGDSRAVLGQKNPDGTWEAVPLSVDQTGSNVDEIARINQEHPGEEGIAKDGRILGKMVSRAFDDGRWKWPLELQKECEQKYCGPALRPGARTPPYLTAEPVVTTTTAVDLVGKWLDFKSSGTVDDKPSPTYPSFDFSQFKMEDKFEEKRTTVQDDNAAVHLMRNSLGGNHHEMIACRLAVPAPRSRDVRDDITVQVAFFNCPETVWMSRSKLLLT</sequence>
<dbReference type="SUPFAM" id="SSF81606">
    <property type="entry name" value="PP2C-like"/>
    <property type="match status" value="1"/>
</dbReference>
<dbReference type="Proteomes" id="UP000308802">
    <property type="component" value="Unassembled WGS sequence"/>
</dbReference>
<evidence type="ECO:0000259" key="1">
    <source>
        <dbReference type="PROSITE" id="PS51746"/>
    </source>
</evidence>
<evidence type="ECO:0000313" key="2">
    <source>
        <dbReference type="EMBL" id="THW55762.1"/>
    </source>
</evidence>
<dbReference type="CDD" id="cd00143">
    <property type="entry name" value="PP2Cc"/>
    <property type="match status" value="1"/>
</dbReference>
<dbReference type="EMBL" id="QZAO01000935">
    <property type="protein sequence ID" value="THW55762.1"/>
    <property type="molecule type" value="Genomic_DNA"/>
</dbReference>
<dbReference type="InterPro" id="IPR036457">
    <property type="entry name" value="PPM-type-like_dom_sf"/>
</dbReference>
<comment type="caution">
    <text evidence="2">The sequence shown here is derived from an EMBL/GenBank/DDBJ whole genome shotgun (WGS) entry which is preliminary data.</text>
</comment>
<proteinExistence type="predicted"/>
<feature type="domain" description="PPM-type phosphatase" evidence="1">
    <location>
        <begin position="78"/>
        <end position="418"/>
    </location>
</feature>
<organism evidence="2 3">
    <name type="scientific">Aureobasidium pullulans</name>
    <name type="common">Black yeast</name>
    <name type="synonym">Pullularia pullulans</name>
    <dbReference type="NCBI Taxonomy" id="5580"/>
    <lineage>
        <taxon>Eukaryota</taxon>
        <taxon>Fungi</taxon>
        <taxon>Dikarya</taxon>
        <taxon>Ascomycota</taxon>
        <taxon>Pezizomycotina</taxon>
        <taxon>Dothideomycetes</taxon>
        <taxon>Dothideomycetidae</taxon>
        <taxon>Dothideales</taxon>
        <taxon>Saccotheciaceae</taxon>
        <taxon>Aureobasidium</taxon>
    </lineage>
</organism>
<dbReference type="PANTHER" id="PTHR13832">
    <property type="entry name" value="PROTEIN PHOSPHATASE 2C"/>
    <property type="match status" value="1"/>
</dbReference>
<dbReference type="Gene3D" id="3.60.40.10">
    <property type="entry name" value="PPM-type phosphatase domain"/>
    <property type="match status" value="1"/>
</dbReference>
<accession>A0A4S8YM89</accession>
<dbReference type="PROSITE" id="PS51746">
    <property type="entry name" value="PPM_2"/>
    <property type="match status" value="1"/>
</dbReference>
<dbReference type="AlphaFoldDB" id="A0A4S8YM89"/>
<reference evidence="2 3" key="1">
    <citation type="submission" date="2018-10" db="EMBL/GenBank/DDBJ databases">
        <title>Fifty Aureobasidium pullulans genomes reveal a recombining polyextremotolerant generalist.</title>
        <authorList>
            <person name="Gostincar C."/>
            <person name="Turk M."/>
            <person name="Zajc J."/>
            <person name="Gunde-Cimerman N."/>
        </authorList>
    </citation>
    <scope>NUCLEOTIDE SEQUENCE [LARGE SCALE GENOMIC DNA]</scope>
    <source>
        <strain evidence="2 3">EXF-10659</strain>
    </source>
</reference>
<keyword evidence="2" id="KW-0670">Pyruvate</keyword>
<dbReference type="GO" id="GO:0005739">
    <property type="term" value="C:mitochondrion"/>
    <property type="evidence" value="ECO:0007669"/>
    <property type="project" value="TreeGrafter"/>
</dbReference>
<evidence type="ECO:0000313" key="3">
    <source>
        <dbReference type="Proteomes" id="UP000308802"/>
    </source>
</evidence>
<name>A0A4S8YM89_AURPU</name>
<dbReference type="InterPro" id="IPR001932">
    <property type="entry name" value="PPM-type_phosphatase-like_dom"/>
</dbReference>
<gene>
    <name evidence="2" type="ORF">D6D19_10671</name>
</gene>